<evidence type="ECO:0000313" key="2">
    <source>
        <dbReference type="Proteomes" id="UP000053927"/>
    </source>
</evidence>
<dbReference type="eggNOG" id="ENOG502SQ1V">
    <property type="taxonomic scope" value="Eukaryota"/>
</dbReference>
<organism evidence="1 2">
    <name type="scientific">Stereum hirsutum (strain FP-91666)</name>
    <name type="common">White-rot fungus</name>
    <dbReference type="NCBI Taxonomy" id="721885"/>
    <lineage>
        <taxon>Eukaryota</taxon>
        <taxon>Fungi</taxon>
        <taxon>Dikarya</taxon>
        <taxon>Basidiomycota</taxon>
        <taxon>Agaricomycotina</taxon>
        <taxon>Agaricomycetes</taxon>
        <taxon>Russulales</taxon>
        <taxon>Stereaceae</taxon>
        <taxon>Stereum</taxon>
    </lineage>
</organism>
<dbReference type="AlphaFoldDB" id="R7RWS8"/>
<dbReference type="OrthoDB" id="2538281at2759"/>
<keyword evidence="2" id="KW-1185">Reference proteome</keyword>
<dbReference type="Proteomes" id="UP000053927">
    <property type="component" value="Unassembled WGS sequence"/>
</dbReference>
<reference evidence="2" key="1">
    <citation type="journal article" date="2012" name="Science">
        <title>The Paleozoic origin of enzymatic lignin decomposition reconstructed from 31 fungal genomes.</title>
        <authorList>
            <person name="Floudas D."/>
            <person name="Binder M."/>
            <person name="Riley R."/>
            <person name="Barry K."/>
            <person name="Blanchette R.A."/>
            <person name="Henrissat B."/>
            <person name="Martinez A.T."/>
            <person name="Otillar R."/>
            <person name="Spatafora J.W."/>
            <person name="Yadav J.S."/>
            <person name="Aerts A."/>
            <person name="Benoit I."/>
            <person name="Boyd A."/>
            <person name="Carlson A."/>
            <person name="Copeland A."/>
            <person name="Coutinho P.M."/>
            <person name="de Vries R.P."/>
            <person name="Ferreira P."/>
            <person name="Findley K."/>
            <person name="Foster B."/>
            <person name="Gaskell J."/>
            <person name="Glotzer D."/>
            <person name="Gorecki P."/>
            <person name="Heitman J."/>
            <person name="Hesse C."/>
            <person name="Hori C."/>
            <person name="Igarashi K."/>
            <person name="Jurgens J.A."/>
            <person name="Kallen N."/>
            <person name="Kersten P."/>
            <person name="Kohler A."/>
            <person name="Kuees U."/>
            <person name="Kumar T.K.A."/>
            <person name="Kuo A."/>
            <person name="LaButti K."/>
            <person name="Larrondo L.F."/>
            <person name="Lindquist E."/>
            <person name="Ling A."/>
            <person name="Lombard V."/>
            <person name="Lucas S."/>
            <person name="Lundell T."/>
            <person name="Martin R."/>
            <person name="McLaughlin D.J."/>
            <person name="Morgenstern I."/>
            <person name="Morin E."/>
            <person name="Murat C."/>
            <person name="Nagy L.G."/>
            <person name="Nolan M."/>
            <person name="Ohm R.A."/>
            <person name="Patyshakuliyeva A."/>
            <person name="Rokas A."/>
            <person name="Ruiz-Duenas F.J."/>
            <person name="Sabat G."/>
            <person name="Salamov A."/>
            <person name="Samejima M."/>
            <person name="Schmutz J."/>
            <person name="Slot J.C."/>
            <person name="St John F."/>
            <person name="Stenlid J."/>
            <person name="Sun H."/>
            <person name="Sun S."/>
            <person name="Syed K."/>
            <person name="Tsang A."/>
            <person name="Wiebenga A."/>
            <person name="Young D."/>
            <person name="Pisabarro A."/>
            <person name="Eastwood D.C."/>
            <person name="Martin F."/>
            <person name="Cullen D."/>
            <person name="Grigoriev I.V."/>
            <person name="Hibbett D.S."/>
        </authorList>
    </citation>
    <scope>NUCLEOTIDE SEQUENCE [LARGE SCALE GENOMIC DNA]</scope>
    <source>
        <strain evidence="2">FP-91666</strain>
    </source>
</reference>
<dbReference type="GeneID" id="18806562"/>
<dbReference type="OMA" id="IAINDCY"/>
<evidence type="ECO:0000313" key="1">
    <source>
        <dbReference type="EMBL" id="EIM79285.1"/>
    </source>
</evidence>
<dbReference type="EMBL" id="JH687406">
    <property type="protein sequence ID" value="EIM79285.1"/>
    <property type="molecule type" value="Genomic_DNA"/>
</dbReference>
<gene>
    <name evidence="1" type="ORF">STEHIDRAFT_69664</name>
</gene>
<feature type="non-terminal residue" evidence="1">
    <location>
        <position position="1"/>
    </location>
</feature>
<accession>R7RWS8</accession>
<dbReference type="RefSeq" id="XP_007311565.1">
    <property type="nucleotide sequence ID" value="XM_007311503.1"/>
</dbReference>
<protein>
    <submittedName>
        <fullName evidence="1">Uncharacterized protein</fullName>
    </submittedName>
</protein>
<proteinExistence type="predicted"/>
<dbReference type="KEGG" id="shs:STEHIDRAFT_69664"/>
<name>R7RWS8_STEHR</name>
<sequence length="174" mass="18750">IAINDCYSLLLTDDPNSELDPNPSTPRQRIEFLTAHAADGTSHSFTWKYYLSSQTGTSSHFFHTMQIFSIGDSGPVITLDAIKDKVQIVDITGSHGCPSAGCPGIALEDFVDRVTLHSMSITYGPNGKMSYTVKDQTTGSTMIAFSASGDMGKDGTYVKIGMYRATFEGMTVGL</sequence>